<keyword evidence="12" id="KW-0175">Coiled coil</keyword>
<keyword evidence="9" id="KW-0498">Mitosis</keyword>
<reference evidence="20 22" key="1">
    <citation type="submission" date="2015-07" db="EMBL/GenBank/DDBJ databases">
        <authorList>
            <person name="Cajimat M.N.B."/>
            <person name="Milazzo M.L."/>
            <person name="Fulhorst C.F."/>
        </authorList>
    </citation>
    <scope>NUCLEOTIDE SEQUENCE [LARGE SCALE GENOMIC DNA]</scope>
    <source>
        <strain evidence="20">Single colony</strain>
    </source>
</reference>
<gene>
    <name evidence="20" type="primary">FGENESH: predicted gene_13.269</name>
    <name evidence="21" type="ORF">AAT19DRAFT_10747</name>
    <name evidence="20" type="ORF">BN2166_0064390</name>
</gene>
<evidence type="ECO:0000313" key="23">
    <source>
        <dbReference type="Proteomes" id="UP000239560"/>
    </source>
</evidence>
<evidence type="ECO:0000256" key="5">
    <source>
        <dbReference type="ARBA" id="ARBA00022454"/>
    </source>
</evidence>
<dbReference type="Proteomes" id="UP000199069">
    <property type="component" value="Unassembled WGS sequence"/>
</dbReference>
<dbReference type="OrthoDB" id="5599235at2759"/>
<protein>
    <recommendedName>
        <fullName evidence="17">DASH complex subunit DUO1</fullName>
    </recommendedName>
    <alternativeName>
        <fullName evidence="18">Outer kinetochore protein DUO1</fullName>
    </alternativeName>
</protein>
<evidence type="ECO:0000256" key="3">
    <source>
        <dbReference type="ARBA" id="ARBA00004629"/>
    </source>
</evidence>
<keyword evidence="13" id="KW-0206">Cytoskeleton</keyword>
<evidence type="ECO:0000313" key="20">
    <source>
        <dbReference type="EMBL" id="CTR10578.1"/>
    </source>
</evidence>
<dbReference type="PANTHER" id="PTHR28216">
    <property type="entry name" value="DASH COMPLEX SUBUNIT DUO1"/>
    <property type="match status" value="1"/>
</dbReference>
<keyword evidence="10" id="KW-0159">Chromosome partition</keyword>
<dbReference type="GO" id="GO:0042729">
    <property type="term" value="C:DASH complex"/>
    <property type="evidence" value="ECO:0007669"/>
    <property type="project" value="InterPro"/>
</dbReference>
<evidence type="ECO:0000256" key="18">
    <source>
        <dbReference type="ARBA" id="ARBA00044358"/>
    </source>
</evidence>
<evidence type="ECO:0000313" key="21">
    <source>
        <dbReference type="EMBL" id="PRQ71207.1"/>
    </source>
</evidence>
<evidence type="ECO:0000256" key="10">
    <source>
        <dbReference type="ARBA" id="ARBA00022829"/>
    </source>
</evidence>
<evidence type="ECO:0000313" key="22">
    <source>
        <dbReference type="Proteomes" id="UP000199069"/>
    </source>
</evidence>
<dbReference type="EMBL" id="LCTV02000013">
    <property type="protein sequence ID" value="PRQ71207.1"/>
    <property type="molecule type" value="Genomic_DNA"/>
</dbReference>
<keyword evidence="5" id="KW-0158">Chromosome</keyword>
<keyword evidence="11" id="KW-0995">Kinetochore</keyword>
<keyword evidence="6" id="KW-0963">Cytoplasm</keyword>
<evidence type="ECO:0000256" key="13">
    <source>
        <dbReference type="ARBA" id="ARBA00023212"/>
    </source>
</evidence>
<dbReference type="STRING" id="5286.A0A0K3CNL6"/>
<feature type="compositionally biased region" description="Low complexity" evidence="19">
    <location>
        <begin position="257"/>
        <end position="294"/>
    </location>
</feature>
<evidence type="ECO:0000256" key="7">
    <source>
        <dbReference type="ARBA" id="ARBA00022618"/>
    </source>
</evidence>
<keyword evidence="15" id="KW-0131">Cell cycle</keyword>
<keyword evidence="7" id="KW-0132">Cell division</keyword>
<evidence type="ECO:0000256" key="9">
    <source>
        <dbReference type="ARBA" id="ARBA00022776"/>
    </source>
</evidence>
<dbReference type="GO" id="GO:0072686">
    <property type="term" value="C:mitotic spindle"/>
    <property type="evidence" value="ECO:0007669"/>
    <property type="project" value="InterPro"/>
</dbReference>
<dbReference type="GO" id="GO:0005874">
    <property type="term" value="C:microtubule"/>
    <property type="evidence" value="ECO:0007669"/>
    <property type="project" value="UniProtKB-KW"/>
</dbReference>
<evidence type="ECO:0000256" key="16">
    <source>
        <dbReference type="ARBA" id="ARBA00023328"/>
    </source>
</evidence>
<feature type="compositionally biased region" description="Low complexity" evidence="19">
    <location>
        <begin position="120"/>
        <end position="142"/>
    </location>
</feature>
<evidence type="ECO:0000256" key="14">
    <source>
        <dbReference type="ARBA" id="ARBA00023242"/>
    </source>
</evidence>
<evidence type="ECO:0000256" key="15">
    <source>
        <dbReference type="ARBA" id="ARBA00023306"/>
    </source>
</evidence>
<evidence type="ECO:0000256" key="2">
    <source>
        <dbReference type="ARBA" id="ARBA00004186"/>
    </source>
</evidence>
<accession>A0A0K3CNL6</accession>
<evidence type="ECO:0000256" key="6">
    <source>
        <dbReference type="ARBA" id="ARBA00022490"/>
    </source>
</evidence>
<evidence type="ECO:0000256" key="11">
    <source>
        <dbReference type="ARBA" id="ARBA00022838"/>
    </source>
</evidence>
<evidence type="ECO:0000256" key="12">
    <source>
        <dbReference type="ARBA" id="ARBA00023054"/>
    </source>
</evidence>
<evidence type="ECO:0000256" key="17">
    <source>
        <dbReference type="ARBA" id="ARBA00044152"/>
    </source>
</evidence>
<evidence type="ECO:0000256" key="1">
    <source>
        <dbReference type="ARBA" id="ARBA00004123"/>
    </source>
</evidence>
<keyword evidence="8" id="KW-0493">Microtubule</keyword>
<dbReference type="GO" id="GO:0051301">
    <property type="term" value="P:cell division"/>
    <property type="evidence" value="ECO:0007669"/>
    <property type="project" value="UniProtKB-KW"/>
</dbReference>
<organism evidence="20 22">
    <name type="scientific">Rhodotorula toruloides</name>
    <name type="common">Yeast</name>
    <name type="synonym">Rhodosporidium toruloides</name>
    <dbReference type="NCBI Taxonomy" id="5286"/>
    <lineage>
        <taxon>Eukaryota</taxon>
        <taxon>Fungi</taxon>
        <taxon>Dikarya</taxon>
        <taxon>Basidiomycota</taxon>
        <taxon>Pucciniomycotina</taxon>
        <taxon>Microbotryomycetes</taxon>
        <taxon>Sporidiobolales</taxon>
        <taxon>Sporidiobolaceae</taxon>
        <taxon>Rhodotorula</taxon>
    </lineage>
</organism>
<feature type="compositionally biased region" description="Gly residues" evidence="19">
    <location>
        <begin position="295"/>
        <end position="309"/>
    </location>
</feature>
<dbReference type="InterPro" id="IPR013960">
    <property type="entry name" value="DASH_Duo1"/>
</dbReference>
<proteinExistence type="inferred from homology"/>
<evidence type="ECO:0000256" key="4">
    <source>
        <dbReference type="ARBA" id="ARBA00005366"/>
    </source>
</evidence>
<dbReference type="AlphaFoldDB" id="A0A0K3CNL6"/>
<dbReference type="Pfam" id="PF08651">
    <property type="entry name" value="DASH_Duo1"/>
    <property type="match status" value="1"/>
</dbReference>
<feature type="region of interest" description="Disordered" evidence="19">
    <location>
        <begin position="251"/>
        <end position="324"/>
    </location>
</feature>
<dbReference type="Proteomes" id="UP000239560">
    <property type="component" value="Unassembled WGS sequence"/>
</dbReference>
<comment type="similarity">
    <text evidence="4">Belongs to the DASH complex DUO1 family.</text>
</comment>
<dbReference type="GO" id="GO:0000278">
    <property type="term" value="P:mitotic cell cycle"/>
    <property type="evidence" value="ECO:0007669"/>
    <property type="project" value="InterPro"/>
</dbReference>
<keyword evidence="16" id="KW-0137">Centromere</keyword>
<comment type="subcellular location">
    <subcellularLocation>
        <location evidence="3">Chromosome</location>
        <location evidence="3">Centromere</location>
        <location evidence="3">Kinetochore</location>
    </subcellularLocation>
    <subcellularLocation>
        <location evidence="2">Cytoplasm</location>
        <location evidence="2">Cytoskeleton</location>
        <location evidence="2">Spindle</location>
    </subcellularLocation>
    <subcellularLocation>
        <location evidence="1">Nucleus</location>
    </subcellularLocation>
</comment>
<keyword evidence="14" id="KW-0539">Nucleus</keyword>
<feature type="region of interest" description="Disordered" evidence="19">
    <location>
        <begin position="1"/>
        <end position="160"/>
    </location>
</feature>
<sequence>MSTDLDRRLSRVSLGGNGGLLNEDISLAMDGDDSFGYGEAGAGDEEEETVRLDAGRPGAGPASRAGEEQVFFGGSMAPTAPTKAGTARMAPPVPATPMNSRHAPPDAYSAGDEEDDEFESALLSILASAPAPAPSSSSADAAQTDIEQPKKQEGPYSEEEVAEIRRLKEERDGLRGMNAVLGDLLGSLRGMEGKMQNFGSTVSTTHALLDLYTRIASQAEHTKDLLLDGEWGGVMKDYEDLVAREAAAAEAELRGVPSSSSLRPTRGRPSPTTTSANSSSSFSSTASSGIPTRGAGSGVRGGMARGGTTRGRVAVGARGRGRGD</sequence>
<evidence type="ECO:0000256" key="19">
    <source>
        <dbReference type="SAM" id="MobiDB-lite"/>
    </source>
</evidence>
<name>A0A0K3CNL6_RHOTO</name>
<dbReference type="EMBL" id="CWKI01000013">
    <property type="protein sequence ID" value="CTR10578.1"/>
    <property type="molecule type" value="Genomic_DNA"/>
</dbReference>
<feature type="compositionally biased region" description="Low complexity" evidence="19">
    <location>
        <begin position="55"/>
        <end position="64"/>
    </location>
</feature>
<dbReference type="PANTHER" id="PTHR28216:SF1">
    <property type="entry name" value="DASH COMPLEX SUBUNIT DUO1"/>
    <property type="match status" value="1"/>
</dbReference>
<reference evidence="21 23" key="2">
    <citation type="journal article" date="2018" name="Elife">
        <title>Functional genomics of lipid metabolism in the oleaginous yeast Rhodosporidium toruloides.</title>
        <authorList>
            <person name="Coradetti S.T."/>
            <person name="Pinel D."/>
            <person name="Geiselman G."/>
            <person name="Ito M."/>
            <person name="Mondo S."/>
            <person name="Reilly M.C."/>
            <person name="Cheng Y.F."/>
            <person name="Bauer S."/>
            <person name="Grigoriev I."/>
            <person name="Gladden J.M."/>
            <person name="Simmons B.A."/>
            <person name="Brem R."/>
            <person name="Arkin A.P."/>
            <person name="Skerker J.M."/>
        </authorList>
    </citation>
    <scope>NUCLEOTIDE SEQUENCE [LARGE SCALE GENOMIC DNA]</scope>
    <source>
        <strain evidence="21 23">NBRC 0880</strain>
    </source>
</reference>
<evidence type="ECO:0000256" key="8">
    <source>
        <dbReference type="ARBA" id="ARBA00022701"/>
    </source>
</evidence>
<dbReference type="GO" id="GO:0007059">
    <property type="term" value="P:chromosome segregation"/>
    <property type="evidence" value="ECO:0007669"/>
    <property type="project" value="UniProtKB-KW"/>
</dbReference>
<keyword evidence="22" id="KW-1185">Reference proteome</keyword>